<proteinExistence type="predicted"/>
<dbReference type="Pfam" id="PF03864">
    <property type="entry name" value="Phage_cap_E"/>
    <property type="match status" value="1"/>
</dbReference>
<protein>
    <submittedName>
        <fullName evidence="1">Major capsid protein</fullName>
    </submittedName>
</protein>
<reference evidence="1 2" key="1">
    <citation type="submission" date="2022-06" db="EMBL/GenBank/DDBJ databases">
        <title>Isolation of gut microbiota from human fecal samples.</title>
        <authorList>
            <person name="Pamer E.G."/>
            <person name="Barat B."/>
            <person name="Waligurski E."/>
            <person name="Medina S."/>
            <person name="Paddock L."/>
            <person name="Mostad J."/>
        </authorList>
    </citation>
    <scope>NUCLEOTIDE SEQUENCE [LARGE SCALE GENOMIC DNA]</scope>
    <source>
        <strain evidence="1 2">DFI.9.73</strain>
    </source>
</reference>
<sequence>MNLLELISDKDLLEFSQNYPIQRSFMGDALFPDRKTEHLEAEYMRLADEPNLPYAAEVHGFDTEARIGTRKDLTRVTVEKLLIKEKINLSEKARLLLNHGVKDTALINTLWDDMGNMAEAVKTRTEAMKMEALQTGKVTIAENGVKIQMDYGVPAGNKVTANWKEPTADILGDIQKWVDIGAENGHALTKGVTSTKILRLMQKNEAIQKAIHGSTGVGVFTSAAQLNALLSDMFGGLTLTVDDQRYVTYEDSQKTGKKKTSRFFAENAMSLFEPGNSGALGAGLWGVTPEEEEAGPYTEKSAKQFITLTRWATPDPVAVWTKASGVFIPVIPNPNGLVTATITIA</sequence>
<organism evidence="1 2">
    <name type="scientific">Neglectibacter timonensis</name>
    <dbReference type="NCBI Taxonomy" id="1776382"/>
    <lineage>
        <taxon>Bacteria</taxon>
        <taxon>Bacillati</taxon>
        <taxon>Bacillota</taxon>
        <taxon>Clostridia</taxon>
        <taxon>Eubacteriales</taxon>
        <taxon>Oscillospiraceae</taxon>
        <taxon>Neglectibacter</taxon>
    </lineage>
</organism>
<dbReference type="Proteomes" id="UP001524473">
    <property type="component" value="Unassembled WGS sequence"/>
</dbReference>
<dbReference type="Gene3D" id="3.90.1690.10">
    <property type="entry name" value="phage-related protein like domain"/>
    <property type="match status" value="1"/>
</dbReference>
<dbReference type="InterPro" id="IPR053738">
    <property type="entry name" value="Lambda_capsid_assembly"/>
</dbReference>
<name>A0ABT1S0F6_9FIRM</name>
<evidence type="ECO:0000313" key="2">
    <source>
        <dbReference type="Proteomes" id="UP001524473"/>
    </source>
</evidence>
<evidence type="ECO:0000313" key="1">
    <source>
        <dbReference type="EMBL" id="MCQ4840417.1"/>
    </source>
</evidence>
<dbReference type="GeneID" id="90533421"/>
<dbReference type="InterPro" id="IPR005564">
    <property type="entry name" value="Major_capsid_GpE"/>
</dbReference>
<comment type="caution">
    <text evidence="1">The sequence shown here is derived from an EMBL/GenBank/DDBJ whole genome shotgun (WGS) entry which is preliminary data.</text>
</comment>
<keyword evidence="2" id="KW-1185">Reference proteome</keyword>
<accession>A0ABT1S0F6</accession>
<gene>
    <name evidence="1" type="ORF">NE695_10895</name>
</gene>
<dbReference type="RefSeq" id="WP_066866497.1">
    <property type="nucleotide sequence ID" value="NZ_CABKVV010000014.1"/>
</dbReference>
<dbReference type="EMBL" id="JANFZH010000023">
    <property type="protein sequence ID" value="MCQ4840417.1"/>
    <property type="molecule type" value="Genomic_DNA"/>
</dbReference>